<organism evidence="2 3">
    <name type="scientific">Thalassiosira oceanica</name>
    <name type="common">Marine diatom</name>
    <dbReference type="NCBI Taxonomy" id="159749"/>
    <lineage>
        <taxon>Eukaryota</taxon>
        <taxon>Sar</taxon>
        <taxon>Stramenopiles</taxon>
        <taxon>Ochrophyta</taxon>
        <taxon>Bacillariophyta</taxon>
        <taxon>Coscinodiscophyceae</taxon>
        <taxon>Thalassiosirophycidae</taxon>
        <taxon>Thalassiosirales</taxon>
        <taxon>Thalassiosiraceae</taxon>
        <taxon>Thalassiosira</taxon>
    </lineage>
</organism>
<sequence length="327" mass="37019">MPDRSSWTANLQRRRPSPDSPSSSSSQLATCFNYKIDQTNMSRLFILLLLSLSSHLAWSKWNATGTVRNLWATPVMEYSGLFSDEQLQAFADDVKSSWAAFLKERSDPRTRRVAKPQAFGTSTPGDKDRINEEFFNYQGRNPINQNTLEVVWQAFCFAVDKFLEETGIPPIDYQRESLTEPGTLEWTKDKGPRRGRQYCWSSLQFGGTHHDLHTHPGSSLAGTLYLEVPSDGGALSLSDPRGPLPPFGYAYRVQPEAGKFVIFPATLPHAVHSTPGEEPRISISCNFPGDWMKFTTSKVVYGESKWDHPMMSREEAMEEEKKKKKEL</sequence>
<reference evidence="2 3" key="1">
    <citation type="journal article" date="2012" name="Genome Biol.">
        <title>Genome and low-iron response of an oceanic diatom adapted to chronic iron limitation.</title>
        <authorList>
            <person name="Lommer M."/>
            <person name="Specht M."/>
            <person name="Roy A.S."/>
            <person name="Kraemer L."/>
            <person name="Andreson R."/>
            <person name="Gutowska M.A."/>
            <person name="Wolf J."/>
            <person name="Bergner S.V."/>
            <person name="Schilhabel M.B."/>
            <person name="Klostermeier U.C."/>
            <person name="Beiko R.G."/>
            <person name="Rosenstiel P."/>
            <person name="Hippler M."/>
            <person name="Laroche J."/>
        </authorList>
    </citation>
    <scope>NUCLEOTIDE SEQUENCE [LARGE SCALE GENOMIC DNA]</scope>
    <source>
        <strain evidence="2 3">CCMP1005</strain>
    </source>
</reference>
<dbReference type="EMBL" id="AGNL01001658">
    <property type="protein sequence ID" value="EJK76823.1"/>
    <property type="molecule type" value="Genomic_DNA"/>
</dbReference>
<dbReference type="OrthoDB" id="201811at2759"/>
<dbReference type="AlphaFoldDB" id="K0TDP1"/>
<comment type="caution">
    <text evidence="2">The sequence shown here is derived from an EMBL/GenBank/DDBJ whole genome shotgun (WGS) entry which is preliminary data.</text>
</comment>
<dbReference type="Proteomes" id="UP000266841">
    <property type="component" value="Unassembled WGS sequence"/>
</dbReference>
<name>K0TDP1_THAOC</name>
<protein>
    <recommendedName>
        <fullName evidence="4">Fe2OG dioxygenase domain-containing protein</fullName>
    </recommendedName>
</protein>
<evidence type="ECO:0000256" key="1">
    <source>
        <dbReference type="SAM" id="MobiDB-lite"/>
    </source>
</evidence>
<feature type="compositionally biased region" description="Polar residues" evidence="1">
    <location>
        <begin position="1"/>
        <end position="11"/>
    </location>
</feature>
<gene>
    <name evidence="2" type="ORF">THAOC_01392</name>
</gene>
<evidence type="ECO:0000313" key="3">
    <source>
        <dbReference type="Proteomes" id="UP000266841"/>
    </source>
</evidence>
<dbReference type="Pfam" id="PF13759">
    <property type="entry name" value="2OG-FeII_Oxy_5"/>
    <property type="match status" value="1"/>
</dbReference>
<dbReference type="InterPro" id="IPR012668">
    <property type="entry name" value="CHP02466"/>
</dbReference>
<dbReference type="Gene3D" id="2.60.120.620">
    <property type="entry name" value="q2cbj1_9rhob like domain"/>
    <property type="match status" value="1"/>
</dbReference>
<proteinExistence type="predicted"/>
<evidence type="ECO:0008006" key="4">
    <source>
        <dbReference type="Google" id="ProtNLM"/>
    </source>
</evidence>
<feature type="region of interest" description="Disordered" evidence="1">
    <location>
        <begin position="1"/>
        <end position="26"/>
    </location>
</feature>
<accession>K0TDP1</accession>
<keyword evidence="3" id="KW-1185">Reference proteome</keyword>
<evidence type="ECO:0000313" key="2">
    <source>
        <dbReference type="EMBL" id="EJK76823.1"/>
    </source>
</evidence>
<dbReference type="eggNOG" id="ENOG502S8VG">
    <property type="taxonomic scope" value="Eukaryota"/>
</dbReference>